<dbReference type="Proteomes" id="UP000192569">
    <property type="component" value="Chromosome I"/>
</dbReference>
<dbReference type="InterPro" id="IPR007380">
    <property type="entry name" value="DUF438"/>
</dbReference>
<reference evidence="3 4" key="1">
    <citation type="submission" date="2017-04" db="EMBL/GenBank/DDBJ databases">
        <authorList>
            <person name="Afonso C.L."/>
            <person name="Miller P.J."/>
            <person name="Scott M.A."/>
            <person name="Spackman E."/>
            <person name="Goraichik I."/>
            <person name="Dimitrov K.M."/>
            <person name="Suarez D.L."/>
            <person name="Swayne D.E."/>
        </authorList>
    </citation>
    <scope>NUCLEOTIDE SEQUENCE [LARGE SCALE GENOMIC DNA]</scope>
    <source>
        <strain evidence="3 4">ToBE</strain>
    </source>
</reference>
<keyword evidence="4" id="KW-1185">Reference proteome</keyword>
<dbReference type="InterPro" id="IPR035965">
    <property type="entry name" value="PAS-like_dom_sf"/>
</dbReference>
<dbReference type="AlphaFoldDB" id="A0A1W1W1I7"/>
<dbReference type="EMBL" id="LT838272">
    <property type="protein sequence ID" value="SMB99241.1"/>
    <property type="molecule type" value="Genomic_DNA"/>
</dbReference>
<dbReference type="Pfam" id="PF01814">
    <property type="entry name" value="Hemerythrin"/>
    <property type="match status" value="1"/>
</dbReference>
<evidence type="ECO:0000259" key="2">
    <source>
        <dbReference type="Pfam" id="PF04282"/>
    </source>
</evidence>
<proteinExistence type="predicted"/>
<dbReference type="OrthoDB" id="9769774at2"/>
<evidence type="ECO:0008006" key="5">
    <source>
        <dbReference type="Google" id="ProtNLM"/>
    </source>
</evidence>
<organism evidence="3 4">
    <name type="scientific">Thermanaeromonas toyohensis ToBE</name>
    <dbReference type="NCBI Taxonomy" id="698762"/>
    <lineage>
        <taxon>Bacteria</taxon>
        <taxon>Bacillati</taxon>
        <taxon>Bacillota</taxon>
        <taxon>Clostridia</taxon>
        <taxon>Neomoorellales</taxon>
        <taxon>Neomoorellaceae</taxon>
        <taxon>Thermanaeromonas</taxon>
    </lineage>
</organism>
<evidence type="ECO:0000313" key="4">
    <source>
        <dbReference type="Proteomes" id="UP000192569"/>
    </source>
</evidence>
<dbReference type="GO" id="GO:0005886">
    <property type="term" value="C:plasma membrane"/>
    <property type="evidence" value="ECO:0007669"/>
    <property type="project" value="TreeGrafter"/>
</dbReference>
<feature type="domain" description="DUF438" evidence="2">
    <location>
        <begin position="15"/>
        <end position="80"/>
    </location>
</feature>
<dbReference type="STRING" id="698762.SAMN00808754_2812"/>
<accession>A0A1W1W1I7</accession>
<dbReference type="Pfam" id="PF04282">
    <property type="entry name" value="DUF438"/>
    <property type="match status" value="1"/>
</dbReference>
<dbReference type="InterPro" id="IPR012312">
    <property type="entry name" value="Hemerythrin-like"/>
</dbReference>
<evidence type="ECO:0000313" key="3">
    <source>
        <dbReference type="EMBL" id="SMB99241.1"/>
    </source>
</evidence>
<evidence type="ECO:0000259" key="1">
    <source>
        <dbReference type="Pfam" id="PF01814"/>
    </source>
</evidence>
<dbReference type="SUPFAM" id="SSF55785">
    <property type="entry name" value="PYP-like sensor domain (PAS domain)"/>
    <property type="match status" value="1"/>
</dbReference>
<dbReference type="Pfam" id="PF13596">
    <property type="entry name" value="PAS_10"/>
    <property type="match status" value="1"/>
</dbReference>
<feature type="domain" description="Hemerythrin-like" evidence="1">
    <location>
        <begin position="91"/>
        <end position="225"/>
    </location>
</feature>
<dbReference type="Gene3D" id="3.30.450.20">
    <property type="entry name" value="PAS domain"/>
    <property type="match status" value="1"/>
</dbReference>
<name>A0A1W1W1I7_9FIRM</name>
<protein>
    <recommendedName>
        <fullName evidence="5">PAC domain-containing protein</fullName>
    </recommendedName>
</protein>
<dbReference type="Gene3D" id="1.20.120.520">
    <property type="entry name" value="nmb1532 protein domain like"/>
    <property type="match status" value="1"/>
</dbReference>
<gene>
    <name evidence="3" type="ORF">SAMN00808754_2812</name>
</gene>
<dbReference type="PANTHER" id="PTHR39966">
    <property type="entry name" value="BLL2471 PROTEIN-RELATED"/>
    <property type="match status" value="1"/>
</dbReference>
<dbReference type="RefSeq" id="WP_084666506.1">
    <property type="nucleotide sequence ID" value="NZ_LT838272.1"/>
</dbReference>
<dbReference type="PANTHER" id="PTHR39966:SF3">
    <property type="entry name" value="DUF438 DOMAIN-CONTAINING PROTEIN"/>
    <property type="match status" value="1"/>
</dbReference>
<sequence length="407" mass="47403">MSELLESREYRKKALKEIILALHQGKSVEEVKGRFRELLENVAPTEVSLIEQELINEGLPVEEVQRLCDVHAAVFREGLEKAVTPDMVPGHPVYTFKEENRALTKLMEEEIKPLLEELEKAPQTQEKELALKIAEKLNLLSDIDKHYRRKENLLFPYLEKYNITGPPKVMWGVDDEIRGLIKKAKALALEYVPGQKEELLGKIRETLAKVSDMIFKEEKILFPMALETLTEDEWYHIMEESDTIGYCLIEPQQEWRPSRVNIQEKKLVTSEDERYIKFPTGFLTPQEIELIFNHLPVDITFVDKDNVVRFFSATKERIFARTKAIIGRRVENCHPPASVHIVEKLIDDFRSGRKDKESFWIRFGDKYVLIQYFAVRDEEGNFIGTLEVTMDIKPLQAITGEKRIMDN</sequence>